<keyword evidence="1" id="KW-0812">Transmembrane</keyword>
<evidence type="ECO:0000313" key="3">
    <source>
        <dbReference type="Proteomes" id="UP000316603"/>
    </source>
</evidence>
<proteinExistence type="predicted"/>
<feature type="transmembrane region" description="Helical" evidence="1">
    <location>
        <begin position="26"/>
        <end position="44"/>
    </location>
</feature>
<reference evidence="2 3" key="1">
    <citation type="submission" date="2019-06" db="EMBL/GenBank/DDBJ databases">
        <title>Sequencing the genomes of 1000 actinobacteria strains.</title>
        <authorList>
            <person name="Klenk H.-P."/>
        </authorList>
    </citation>
    <scope>NUCLEOTIDE SEQUENCE [LARGE SCALE GENOMIC DNA]</scope>
    <source>
        <strain evidence="2 3">DSM 41695</strain>
    </source>
</reference>
<keyword evidence="1" id="KW-1133">Transmembrane helix</keyword>
<feature type="transmembrane region" description="Helical" evidence="1">
    <location>
        <begin position="64"/>
        <end position="84"/>
    </location>
</feature>
<evidence type="ECO:0000256" key="1">
    <source>
        <dbReference type="SAM" id="Phobius"/>
    </source>
</evidence>
<dbReference type="Proteomes" id="UP000316603">
    <property type="component" value="Unassembled WGS sequence"/>
</dbReference>
<accession>A0A561TFF4</accession>
<organism evidence="2 3">
    <name type="scientific">Streptomyces capillispiralis</name>
    <dbReference type="NCBI Taxonomy" id="68182"/>
    <lineage>
        <taxon>Bacteria</taxon>
        <taxon>Bacillati</taxon>
        <taxon>Actinomycetota</taxon>
        <taxon>Actinomycetes</taxon>
        <taxon>Kitasatosporales</taxon>
        <taxon>Streptomycetaceae</taxon>
        <taxon>Streptomyces</taxon>
    </lineage>
</organism>
<name>A0A561TFF4_9ACTN</name>
<keyword evidence="3" id="KW-1185">Reference proteome</keyword>
<keyword evidence="1" id="KW-0472">Membrane</keyword>
<dbReference type="RefSeq" id="WP_145867752.1">
    <property type="nucleotide sequence ID" value="NZ_BNCE01000001.1"/>
</dbReference>
<dbReference type="AlphaFoldDB" id="A0A561TFF4"/>
<sequence>MTAGARVDDIPKDVQELLRSARRLEWAAAAWAAVALALWGWWFVSFEPLTAPHPLDDEPLSKGPIGVLALAVVPTVATAATFVYSRVLFHLAHLELGRSLRSR</sequence>
<evidence type="ECO:0000313" key="2">
    <source>
        <dbReference type="EMBL" id="TWF85821.1"/>
    </source>
</evidence>
<comment type="caution">
    <text evidence="2">The sequence shown here is derived from an EMBL/GenBank/DDBJ whole genome shotgun (WGS) entry which is preliminary data.</text>
</comment>
<gene>
    <name evidence="2" type="ORF">FHX78_112774</name>
</gene>
<dbReference type="EMBL" id="VIWV01000001">
    <property type="protein sequence ID" value="TWF85821.1"/>
    <property type="molecule type" value="Genomic_DNA"/>
</dbReference>
<protein>
    <submittedName>
        <fullName evidence="2">Uncharacterized protein</fullName>
    </submittedName>
</protein>